<sequence length="61" mass="6520">MAGKVEYVVVDGCIQDGKQIIKKGEVYTPSSKELTQLLLQEGKIAGRGQLPVAEAGDDDET</sequence>
<reference evidence="1" key="1">
    <citation type="submission" date="2023-02" db="EMBL/GenBank/DDBJ databases">
        <title>tmexCD-toprJ-like cluster.</title>
        <authorList>
            <person name="Gao X."/>
            <person name="Wang C."/>
            <person name="Liu J."/>
        </authorList>
    </citation>
    <scope>NUCLEOTIDE SEQUENCE</scope>
    <source>
        <strain evidence="1">GDW21C697WI</strain>
    </source>
</reference>
<evidence type="ECO:0000313" key="1">
    <source>
        <dbReference type="EMBL" id="WEA19023.1"/>
    </source>
</evidence>
<dbReference type="EMBL" id="CP118677">
    <property type="protein sequence ID" value="WEA19023.1"/>
    <property type="molecule type" value="Genomic_DNA"/>
</dbReference>
<proteinExistence type="predicted"/>
<dbReference type="RefSeq" id="WP_274999969.1">
    <property type="nucleotide sequence ID" value="NZ_CP118677.1"/>
</dbReference>
<protein>
    <submittedName>
        <fullName evidence="1">Uncharacterized protein</fullName>
    </submittedName>
</protein>
<dbReference type="AlphaFoldDB" id="A0AAJ5UW46"/>
<gene>
    <name evidence="1" type="ORF">PWA60_17190</name>
</gene>
<evidence type="ECO:0000313" key="2">
    <source>
        <dbReference type="Proteomes" id="UP001217631"/>
    </source>
</evidence>
<organism evidence="1 2">
    <name type="scientific">Pseudomonas juntendi</name>
    <dbReference type="NCBI Taxonomy" id="2666183"/>
    <lineage>
        <taxon>Bacteria</taxon>
        <taxon>Pseudomonadati</taxon>
        <taxon>Pseudomonadota</taxon>
        <taxon>Gammaproteobacteria</taxon>
        <taxon>Pseudomonadales</taxon>
        <taxon>Pseudomonadaceae</taxon>
        <taxon>Pseudomonas</taxon>
    </lineage>
</organism>
<dbReference type="Proteomes" id="UP001217631">
    <property type="component" value="Chromosome"/>
</dbReference>
<accession>A0AAJ5UW46</accession>
<name>A0AAJ5UW46_9PSED</name>